<name>A0ABW8GJ72_9PROT</name>
<comment type="caution">
    <text evidence="2">The sequence shown here is derived from an EMBL/GenBank/DDBJ whole genome shotgun (WGS) entry which is preliminary data.</text>
</comment>
<evidence type="ECO:0000313" key="3">
    <source>
        <dbReference type="Proteomes" id="UP001617669"/>
    </source>
</evidence>
<keyword evidence="1" id="KW-0472">Membrane</keyword>
<protein>
    <submittedName>
        <fullName evidence="2">Uncharacterized protein</fullName>
    </submittedName>
</protein>
<evidence type="ECO:0000256" key="1">
    <source>
        <dbReference type="SAM" id="Phobius"/>
    </source>
</evidence>
<proteinExistence type="predicted"/>
<dbReference type="RefSeq" id="WP_400879708.1">
    <property type="nucleotide sequence ID" value="NZ_JBIWXY010000001.1"/>
</dbReference>
<reference evidence="2 3" key="1">
    <citation type="submission" date="2024-11" db="EMBL/GenBank/DDBJ databases">
        <authorList>
            <person name="Kaparullina E.N."/>
            <person name="Delegan Y.A."/>
            <person name="Doronina N.V."/>
        </authorList>
    </citation>
    <scope>NUCLEOTIDE SEQUENCE [LARGE SCALE GENOMIC DNA]</scope>
    <source>
        <strain evidence="2 3">7sh_L</strain>
    </source>
</reference>
<sequence>MKTSIIVGVLLVVLGAAALVYKGFSFTTEETVAQIGPLKATAEVENDVAIPEVLGIVAIVAGIAVVALGARKK</sequence>
<keyword evidence="1" id="KW-0812">Transmembrane</keyword>
<dbReference type="EMBL" id="JBIWXY010000001">
    <property type="protein sequence ID" value="MFJ5445431.1"/>
    <property type="molecule type" value="Genomic_DNA"/>
</dbReference>
<evidence type="ECO:0000313" key="2">
    <source>
        <dbReference type="EMBL" id="MFJ5445431.1"/>
    </source>
</evidence>
<dbReference type="Proteomes" id="UP001617669">
    <property type="component" value="Unassembled WGS sequence"/>
</dbReference>
<feature type="transmembrane region" description="Helical" evidence="1">
    <location>
        <begin position="48"/>
        <end position="70"/>
    </location>
</feature>
<accession>A0ABW8GJ72</accession>
<keyword evidence="3" id="KW-1185">Reference proteome</keyword>
<organism evidence="2 3">
    <name type="scientific">Methylobacillus methanolivorans</name>
    <dbReference type="NCBI Taxonomy" id="1848927"/>
    <lineage>
        <taxon>Bacteria</taxon>
        <taxon>Pseudomonadati</taxon>
        <taxon>Pseudomonadota</taxon>
        <taxon>Betaproteobacteria</taxon>
        <taxon>Nitrosomonadales</taxon>
        <taxon>Methylophilaceae</taxon>
        <taxon>Methylobacillus</taxon>
    </lineage>
</organism>
<gene>
    <name evidence="2" type="ORF">ACIKP9_04250</name>
</gene>
<keyword evidence="1" id="KW-1133">Transmembrane helix</keyword>